<keyword evidence="2" id="KW-1185">Reference proteome</keyword>
<sequence length="373" mass="43092">MSFSLSTVLYASVWGGIFSLCLLALLNQKKAYALMRPGLLVAFLAVIVLRFLLPVEFFFTQTIPLTFFLPDLYTFLRADLLLEQSVLEWLVVFWIAGVAVIGWIKMCRYRRGARCLEQIRNRSEEETLSKDDRRNFAGQDLQIVRSPWIQSPFTAGLKEARIYLPARTYEDEDLDWILRHESAHIRHRDLWKNIGLMGLTTLFWWYVPVYVLPKVLTLLEEMGADHAVLEQCGAVEKIRYAKFLVKESEKPQQRMMKTMPVSSFSTQSGWMMGKRLSYMLHEKKNMGLDMVLIGFFSMLIFFGFFFVLEPDYSNSEQTQEMMEGTFGADDLQEAKTITVQPDGTVEFVLKDGSQLVMPSLAFARQICPDLKIE</sequence>
<name>A0AC61R428_9FIRM</name>
<accession>A0AC61R428</accession>
<evidence type="ECO:0000313" key="1">
    <source>
        <dbReference type="EMBL" id="TGY64573.1"/>
    </source>
</evidence>
<proteinExistence type="predicted"/>
<dbReference type="EMBL" id="SRYG01000039">
    <property type="protein sequence ID" value="TGY64573.1"/>
    <property type="molecule type" value="Genomic_DNA"/>
</dbReference>
<protein>
    <submittedName>
        <fullName evidence="1">M56 family metallopeptidase</fullName>
    </submittedName>
</protein>
<reference evidence="1" key="1">
    <citation type="submission" date="2019-04" db="EMBL/GenBank/DDBJ databases">
        <title>Microbes associate with the intestines of laboratory mice.</title>
        <authorList>
            <person name="Navarre W."/>
            <person name="Wong E."/>
            <person name="Huang K."/>
            <person name="Tropini C."/>
            <person name="Ng K."/>
            <person name="Yu B."/>
        </authorList>
    </citation>
    <scope>NUCLEOTIDE SEQUENCE</scope>
    <source>
        <strain evidence="1">NM09_H32</strain>
    </source>
</reference>
<gene>
    <name evidence="1" type="ORF">E5336_11945</name>
</gene>
<evidence type="ECO:0000313" key="2">
    <source>
        <dbReference type="Proteomes" id="UP000308836"/>
    </source>
</evidence>
<organism evidence="1 2">
    <name type="scientific">Dubosiella muris</name>
    <dbReference type="NCBI Taxonomy" id="3038133"/>
    <lineage>
        <taxon>Bacteria</taxon>
        <taxon>Bacillati</taxon>
        <taxon>Bacillota</taxon>
        <taxon>Erysipelotrichia</taxon>
        <taxon>Erysipelotrichales</taxon>
        <taxon>Erysipelotrichaceae</taxon>
        <taxon>Dubosiella</taxon>
    </lineage>
</organism>
<comment type="caution">
    <text evidence="1">The sequence shown here is derived from an EMBL/GenBank/DDBJ whole genome shotgun (WGS) entry which is preliminary data.</text>
</comment>
<dbReference type="Proteomes" id="UP000308836">
    <property type="component" value="Unassembled WGS sequence"/>
</dbReference>